<dbReference type="SUPFAM" id="SSF55874">
    <property type="entry name" value="ATPase domain of HSP90 chaperone/DNA topoisomerase II/histidine kinase"/>
    <property type="match status" value="1"/>
</dbReference>
<dbReference type="SMART" id="SM00388">
    <property type="entry name" value="HisKA"/>
    <property type="match status" value="1"/>
</dbReference>
<evidence type="ECO:0000313" key="16">
    <source>
        <dbReference type="EMBL" id="MYN27045.1"/>
    </source>
</evidence>
<dbReference type="InterPro" id="IPR005467">
    <property type="entry name" value="His_kinase_dom"/>
</dbReference>
<keyword evidence="7" id="KW-0808">Transferase</keyword>
<dbReference type="EC" id="2.7.13.3" evidence="3"/>
<dbReference type="PROSITE" id="PS50046">
    <property type="entry name" value="PHYTOCHROME_2"/>
    <property type="match status" value="1"/>
</dbReference>
<evidence type="ECO:0000256" key="10">
    <source>
        <dbReference type="ARBA" id="ARBA00022840"/>
    </source>
</evidence>
<evidence type="ECO:0000256" key="12">
    <source>
        <dbReference type="ARBA" id="ARBA00023012"/>
    </source>
</evidence>
<protein>
    <recommendedName>
        <fullName evidence="3">histidine kinase</fullName>
        <ecNumber evidence="3">2.7.13.3</ecNumber>
    </recommendedName>
</protein>
<reference evidence="16 17" key="1">
    <citation type="submission" date="2019-12" db="EMBL/GenBank/DDBJ databases">
        <title>Novel species isolated from a subtropical stream in China.</title>
        <authorList>
            <person name="Lu H."/>
        </authorList>
    </citation>
    <scope>NUCLEOTIDE SEQUENCE [LARGE SCALE GENOMIC DNA]</scope>
    <source>
        <strain evidence="16 17">CY42W</strain>
    </source>
</reference>
<gene>
    <name evidence="16" type="ORF">GTP69_11550</name>
</gene>
<evidence type="ECO:0000259" key="14">
    <source>
        <dbReference type="PROSITE" id="PS50046"/>
    </source>
</evidence>
<dbReference type="CDD" id="cd00075">
    <property type="entry name" value="HATPase"/>
    <property type="match status" value="1"/>
</dbReference>
<dbReference type="Gene3D" id="3.30.450.270">
    <property type="match status" value="1"/>
</dbReference>
<dbReference type="InterPro" id="IPR029016">
    <property type="entry name" value="GAF-like_dom_sf"/>
</dbReference>
<evidence type="ECO:0000256" key="6">
    <source>
        <dbReference type="ARBA" id="ARBA00022606"/>
    </source>
</evidence>
<accession>A0ABW9VZV9</accession>
<dbReference type="InterPro" id="IPR003594">
    <property type="entry name" value="HATPase_dom"/>
</dbReference>
<keyword evidence="9" id="KW-0418">Kinase</keyword>
<keyword evidence="4" id="KW-0600">Photoreceptor protein</keyword>
<evidence type="ECO:0000256" key="2">
    <source>
        <dbReference type="ARBA" id="ARBA00006402"/>
    </source>
</evidence>
<evidence type="ECO:0000256" key="11">
    <source>
        <dbReference type="ARBA" id="ARBA00022991"/>
    </source>
</evidence>
<evidence type="ECO:0000259" key="15">
    <source>
        <dbReference type="PROSITE" id="PS50109"/>
    </source>
</evidence>
<keyword evidence="11" id="KW-0157">Chromophore</keyword>
<comment type="caution">
    <text evidence="16">The sequence shown here is derived from an EMBL/GenBank/DDBJ whole genome shotgun (WGS) entry which is preliminary data.</text>
</comment>
<comment type="catalytic activity">
    <reaction evidence="1">
        <text>ATP + protein L-histidine = ADP + protein N-phospho-L-histidine.</text>
        <dbReference type="EC" id="2.7.13.3"/>
    </reaction>
</comment>
<dbReference type="Proteomes" id="UP000642144">
    <property type="component" value="Unassembled WGS sequence"/>
</dbReference>
<dbReference type="Gene3D" id="1.10.287.130">
    <property type="match status" value="1"/>
</dbReference>
<name>A0ABW9VZV9_9BURK</name>
<dbReference type="InterPro" id="IPR003018">
    <property type="entry name" value="GAF"/>
</dbReference>
<dbReference type="Pfam" id="PF02518">
    <property type="entry name" value="HATPase_c"/>
    <property type="match status" value="1"/>
</dbReference>
<keyword evidence="12" id="KW-0902">Two-component regulatory system</keyword>
<dbReference type="PRINTS" id="PR01033">
    <property type="entry name" value="PHYTOCHROME"/>
</dbReference>
<dbReference type="SMART" id="SM00387">
    <property type="entry name" value="HATPase_c"/>
    <property type="match status" value="1"/>
</dbReference>
<dbReference type="SUPFAM" id="SSF47384">
    <property type="entry name" value="Homodimeric domain of signal transducing histidine kinase"/>
    <property type="match status" value="1"/>
</dbReference>
<keyword evidence="6" id="KW-0716">Sensory transduction</keyword>
<dbReference type="InterPro" id="IPR043150">
    <property type="entry name" value="Phytochrome_PHY_sf"/>
</dbReference>
<dbReference type="PANTHER" id="PTHR43065">
    <property type="entry name" value="SENSOR HISTIDINE KINASE"/>
    <property type="match status" value="1"/>
</dbReference>
<dbReference type="InterPro" id="IPR035965">
    <property type="entry name" value="PAS-like_dom_sf"/>
</dbReference>
<keyword evidence="8" id="KW-0547">Nucleotide-binding</keyword>
<dbReference type="InterPro" id="IPR001294">
    <property type="entry name" value="Phytochrome"/>
</dbReference>
<dbReference type="InterPro" id="IPR036097">
    <property type="entry name" value="HisK_dim/P_sf"/>
</dbReference>
<organism evidence="16 17">
    <name type="scientific">Duganella levis</name>
    <dbReference type="NCBI Taxonomy" id="2692169"/>
    <lineage>
        <taxon>Bacteria</taxon>
        <taxon>Pseudomonadati</taxon>
        <taxon>Pseudomonadota</taxon>
        <taxon>Betaproteobacteria</taxon>
        <taxon>Burkholderiales</taxon>
        <taxon>Oxalobacteraceae</taxon>
        <taxon>Telluria group</taxon>
        <taxon>Duganella</taxon>
    </lineage>
</organism>
<dbReference type="Gene3D" id="3.30.450.20">
    <property type="entry name" value="PAS domain"/>
    <property type="match status" value="1"/>
</dbReference>
<proteinExistence type="inferred from homology"/>
<evidence type="ECO:0000313" key="17">
    <source>
        <dbReference type="Proteomes" id="UP000642144"/>
    </source>
</evidence>
<keyword evidence="17" id="KW-1185">Reference proteome</keyword>
<dbReference type="SUPFAM" id="SSF55785">
    <property type="entry name" value="PYP-like sensor domain (PAS domain)"/>
    <property type="match status" value="1"/>
</dbReference>
<dbReference type="Gene3D" id="3.30.565.10">
    <property type="entry name" value="Histidine kinase-like ATPase, C-terminal domain"/>
    <property type="match status" value="1"/>
</dbReference>
<sequence length="725" mass="78758">MPPPMHAPDPVTLDNCADEPIHIPGSIQPHGALLAFDAAGVLLAWSGNAPQLLGLTLALNTPLAALPLPDGVHEAVAECLDSLEDGEAPATALEVAIGDLQFDCIVHAYHERLIIEFELRDTPSDAVAAFALKAHAAIDRLKRQKSIDALLQLATEQVRAITGFDRVMAYRFHQDDSGDVTAESRHDDLEPYLGRRYPASDIPAQARRLYIINTLRLIADVGYTPSPLVGREGEAPLDLSHSVLRSVSPIHIEYLQNMGVGASMSVSIVVAGRLWGLLACHHMAPLQVPYSIRMAADVMAQVIASLVQSIEARERTRLVEQSAEVRTRVMEALLHHDEPARALLEHAPALCQSLQVEALVVTQYGKVMVHGDVDAELAARMVASLPEGGHDLIERTAVGDWPAGMQDALGQWAGLLALRFDPATSGWLLGLRREQIHTIRWAGRPEKVVIAGPLGPRLTPRGSFDEWREMVRGRAVPWEATEQLAASQLLGEMHRASVAKHVETDRARAQLLAMLGHDLRGPLHSINMAATVLQHGGAASTMSSRIQASSTRMERLISQVLDMSRINGGLGLGLSRTEVDLVPILHDLLDEVRTSHADLRIDANLPPTLLAQVDGDRMVQVVSNLVSNARHHGDHGEPIQISLSEQDGQVLLEVRNMAPAIPDELLSTLYSPLKHASVGNVRNRGGLGLGLHIAQEIVQQHGGQIVYRYEAPQVVFAVTLPRTEN</sequence>
<dbReference type="InterPro" id="IPR036890">
    <property type="entry name" value="HATPase_C_sf"/>
</dbReference>
<evidence type="ECO:0000256" key="3">
    <source>
        <dbReference type="ARBA" id="ARBA00012438"/>
    </source>
</evidence>
<evidence type="ECO:0000256" key="4">
    <source>
        <dbReference type="ARBA" id="ARBA00022543"/>
    </source>
</evidence>
<dbReference type="EMBL" id="WWCT01000007">
    <property type="protein sequence ID" value="MYN27045.1"/>
    <property type="molecule type" value="Genomic_DNA"/>
</dbReference>
<feature type="domain" description="Phytochrome chromophore attachment site" evidence="14">
    <location>
        <begin position="146"/>
        <end position="301"/>
    </location>
</feature>
<evidence type="ECO:0000256" key="9">
    <source>
        <dbReference type="ARBA" id="ARBA00022777"/>
    </source>
</evidence>
<evidence type="ECO:0000256" key="7">
    <source>
        <dbReference type="ARBA" id="ARBA00022679"/>
    </source>
</evidence>
<keyword evidence="10" id="KW-0067">ATP-binding</keyword>
<keyword evidence="13" id="KW-0675">Receptor</keyword>
<dbReference type="Pfam" id="PF00512">
    <property type="entry name" value="HisKA"/>
    <property type="match status" value="1"/>
</dbReference>
<keyword evidence="5" id="KW-0597">Phosphoprotein</keyword>
<dbReference type="Pfam" id="PF08446">
    <property type="entry name" value="PAS_2"/>
    <property type="match status" value="1"/>
</dbReference>
<dbReference type="CDD" id="cd00082">
    <property type="entry name" value="HisKA"/>
    <property type="match status" value="1"/>
</dbReference>
<feature type="domain" description="Histidine kinase" evidence="15">
    <location>
        <begin position="514"/>
        <end position="724"/>
    </location>
</feature>
<dbReference type="InterPro" id="IPR016132">
    <property type="entry name" value="Phyto_chromo_attachment"/>
</dbReference>
<dbReference type="InterPro" id="IPR013654">
    <property type="entry name" value="PAS_2"/>
</dbReference>
<evidence type="ECO:0000256" key="1">
    <source>
        <dbReference type="ARBA" id="ARBA00000085"/>
    </source>
</evidence>
<dbReference type="SMART" id="SM00065">
    <property type="entry name" value="GAF"/>
    <property type="match status" value="1"/>
</dbReference>
<dbReference type="InterPro" id="IPR003661">
    <property type="entry name" value="HisK_dim/P_dom"/>
</dbReference>
<dbReference type="InterPro" id="IPR013515">
    <property type="entry name" value="Phytochrome_cen-reg"/>
</dbReference>
<dbReference type="Pfam" id="PF00360">
    <property type="entry name" value="PHY"/>
    <property type="match status" value="1"/>
</dbReference>
<dbReference type="Gene3D" id="3.30.450.40">
    <property type="match status" value="1"/>
</dbReference>
<comment type="similarity">
    <text evidence="2">In the N-terminal section; belongs to the phytochrome family.</text>
</comment>
<evidence type="ECO:0000256" key="13">
    <source>
        <dbReference type="ARBA" id="ARBA00023170"/>
    </source>
</evidence>
<evidence type="ECO:0000256" key="5">
    <source>
        <dbReference type="ARBA" id="ARBA00022553"/>
    </source>
</evidence>
<dbReference type="SUPFAM" id="SSF55781">
    <property type="entry name" value="GAF domain-like"/>
    <property type="match status" value="2"/>
</dbReference>
<dbReference type="PROSITE" id="PS50109">
    <property type="entry name" value="HIS_KIN"/>
    <property type="match status" value="1"/>
</dbReference>
<evidence type="ECO:0000256" key="8">
    <source>
        <dbReference type="ARBA" id="ARBA00022741"/>
    </source>
</evidence>
<dbReference type="PANTHER" id="PTHR43065:SF10">
    <property type="entry name" value="PEROXIDE STRESS-ACTIVATED HISTIDINE KINASE MAK3"/>
    <property type="match status" value="1"/>
</dbReference>
<dbReference type="Pfam" id="PF01590">
    <property type="entry name" value="GAF"/>
    <property type="match status" value="1"/>
</dbReference>